<comment type="subcellular location">
    <subcellularLocation>
        <location evidence="1">Nucleus</location>
    </subcellularLocation>
</comment>
<accession>A0A2J8QYY8</accession>
<dbReference type="GO" id="GO:0006355">
    <property type="term" value="P:regulation of DNA-templated transcription"/>
    <property type="evidence" value="ECO:0007669"/>
    <property type="project" value="InterPro"/>
</dbReference>
<reference evidence="4" key="1">
    <citation type="submission" date="2017-12" db="EMBL/GenBank/DDBJ databases">
        <title>High-resolution comparative analysis of great ape genomes.</title>
        <authorList>
            <person name="Pollen A."/>
            <person name="Hastie A."/>
            <person name="Hormozdiari F."/>
            <person name="Dougherty M."/>
            <person name="Liu R."/>
            <person name="Chaisson M."/>
            <person name="Hoppe E."/>
            <person name="Hill C."/>
            <person name="Pang A."/>
            <person name="Hillier L."/>
            <person name="Baker C."/>
            <person name="Armstrong J."/>
            <person name="Shendure J."/>
            <person name="Paten B."/>
            <person name="Wilson R."/>
            <person name="Chao H."/>
            <person name="Schneider V."/>
            <person name="Ventura M."/>
            <person name="Kronenberg Z."/>
            <person name="Murali S."/>
            <person name="Gordon D."/>
            <person name="Cantsilieris S."/>
            <person name="Munson K."/>
            <person name="Nelson B."/>
            <person name="Raja A."/>
            <person name="Underwood J."/>
            <person name="Diekhans M."/>
            <person name="Fiddes I."/>
            <person name="Haussler D."/>
            <person name="Eichler E."/>
        </authorList>
    </citation>
    <scope>NUCLEOTIDE SEQUENCE [LARGE SCALE GENOMIC DNA]</scope>
    <source>
        <strain evidence="4">Susie</strain>
    </source>
</reference>
<organism evidence="4">
    <name type="scientific">Pongo abelii</name>
    <name type="common">Sumatran orangutan</name>
    <name type="synonym">Pongo pygmaeus abelii</name>
    <dbReference type="NCBI Taxonomy" id="9601"/>
    <lineage>
        <taxon>Eukaryota</taxon>
        <taxon>Metazoa</taxon>
        <taxon>Chordata</taxon>
        <taxon>Craniata</taxon>
        <taxon>Vertebrata</taxon>
        <taxon>Euteleostomi</taxon>
        <taxon>Mammalia</taxon>
        <taxon>Eutheria</taxon>
        <taxon>Euarchontoglires</taxon>
        <taxon>Primates</taxon>
        <taxon>Haplorrhini</taxon>
        <taxon>Catarrhini</taxon>
        <taxon>Hominidae</taxon>
        <taxon>Pongo</taxon>
    </lineage>
</organism>
<gene>
    <name evidence="4" type="ORF">CR201_G0056026</name>
</gene>
<dbReference type="EMBL" id="NDHI03004791">
    <property type="protein sequence ID" value="PNJ01483.1"/>
    <property type="molecule type" value="Genomic_DNA"/>
</dbReference>
<feature type="domain" description="KRAB" evidence="3">
    <location>
        <begin position="15"/>
        <end position="56"/>
    </location>
</feature>
<evidence type="ECO:0000256" key="1">
    <source>
        <dbReference type="ARBA" id="ARBA00004123"/>
    </source>
</evidence>
<dbReference type="SMART" id="SM00349">
    <property type="entry name" value="KRAB"/>
    <property type="match status" value="1"/>
</dbReference>
<evidence type="ECO:0000313" key="4">
    <source>
        <dbReference type="EMBL" id="PNJ01483.1"/>
    </source>
</evidence>
<dbReference type="InterPro" id="IPR050169">
    <property type="entry name" value="Krueppel_C2H2_ZnF"/>
</dbReference>
<comment type="caution">
    <text evidence="4">The sequence shown here is derived from an EMBL/GenBank/DDBJ whole genome shotgun (WGS) entry which is preliminary data.</text>
</comment>
<proteinExistence type="predicted"/>
<dbReference type="PROSITE" id="PS50805">
    <property type="entry name" value="KRAB"/>
    <property type="match status" value="1"/>
</dbReference>
<name>A0A2J8QYY8_PONAB</name>
<dbReference type="InterPro" id="IPR001909">
    <property type="entry name" value="KRAB"/>
</dbReference>
<dbReference type="PANTHER" id="PTHR23232:SF156">
    <property type="entry name" value="KRAB DOMAIN-CONTAINING PROTEIN"/>
    <property type="match status" value="1"/>
</dbReference>
<dbReference type="Gene3D" id="6.10.140.140">
    <property type="match status" value="1"/>
</dbReference>
<evidence type="ECO:0000256" key="2">
    <source>
        <dbReference type="ARBA" id="ARBA00023242"/>
    </source>
</evidence>
<dbReference type="STRING" id="9601.ENSPPYP00000011287"/>
<dbReference type="CDD" id="cd07765">
    <property type="entry name" value="KRAB_A-box"/>
    <property type="match status" value="1"/>
</dbReference>
<keyword evidence="2" id="KW-0539">Nucleus</keyword>
<dbReference type="AlphaFoldDB" id="A0A2J8QYY8"/>
<dbReference type="SUPFAM" id="SSF109640">
    <property type="entry name" value="KRAB domain (Kruppel-associated box)"/>
    <property type="match status" value="1"/>
</dbReference>
<dbReference type="PANTHER" id="PTHR23232">
    <property type="entry name" value="KRAB DOMAIN C2H2 ZINC FINGER"/>
    <property type="match status" value="1"/>
</dbReference>
<sequence length="56" mass="6540">MIKFQIKGIHVQERVTFKDVAVVFTNEELALLDKAQINLYQDVMLENFRNLISVSE</sequence>
<protein>
    <submittedName>
        <fullName evidence="4">ZNF285 isoform 2</fullName>
    </submittedName>
</protein>
<dbReference type="Pfam" id="PF01352">
    <property type="entry name" value="KRAB"/>
    <property type="match status" value="1"/>
</dbReference>
<evidence type="ECO:0000259" key="3">
    <source>
        <dbReference type="PROSITE" id="PS50805"/>
    </source>
</evidence>
<dbReference type="InterPro" id="IPR036051">
    <property type="entry name" value="KRAB_dom_sf"/>
</dbReference>